<dbReference type="InterPro" id="IPR036388">
    <property type="entry name" value="WH-like_DNA-bd_sf"/>
</dbReference>
<evidence type="ECO:0000313" key="3">
    <source>
        <dbReference type="EMBL" id="SNT20052.1"/>
    </source>
</evidence>
<dbReference type="Gene3D" id="1.10.10.10">
    <property type="entry name" value="Winged helix-like DNA-binding domain superfamily/Winged helix DNA-binding domain"/>
    <property type="match status" value="1"/>
</dbReference>
<feature type="domain" description="HTH marR-type" evidence="2">
    <location>
        <begin position="1"/>
        <end position="133"/>
    </location>
</feature>
<dbReference type="InterPro" id="IPR000835">
    <property type="entry name" value="HTH_MarR-typ"/>
</dbReference>
<keyword evidence="3" id="KW-0238">DNA-binding</keyword>
<dbReference type="InterPro" id="IPR052526">
    <property type="entry name" value="HTH-type_Bedaq_tolerance"/>
</dbReference>
<organism evidence="3 4">
    <name type="scientific">Actinomadura meyerae</name>
    <dbReference type="NCBI Taxonomy" id="240840"/>
    <lineage>
        <taxon>Bacteria</taxon>
        <taxon>Bacillati</taxon>
        <taxon>Actinomycetota</taxon>
        <taxon>Actinomycetes</taxon>
        <taxon>Streptosporangiales</taxon>
        <taxon>Thermomonosporaceae</taxon>
        <taxon>Actinomadura</taxon>
    </lineage>
</organism>
<evidence type="ECO:0000256" key="1">
    <source>
        <dbReference type="SAM" id="MobiDB-lite"/>
    </source>
</evidence>
<evidence type="ECO:0000259" key="2">
    <source>
        <dbReference type="PROSITE" id="PS50995"/>
    </source>
</evidence>
<dbReference type="RefSeq" id="WP_089327611.1">
    <property type="nucleotide sequence ID" value="NZ_FZOR01000019.1"/>
</dbReference>
<keyword evidence="4" id="KW-1185">Reference proteome</keyword>
<dbReference type="PANTHER" id="PTHR39515">
    <property type="entry name" value="CONSERVED PROTEIN"/>
    <property type="match status" value="1"/>
</dbReference>
<protein>
    <submittedName>
        <fullName evidence="3">DNA-binding transcriptional regulator, MarR family</fullName>
    </submittedName>
</protein>
<sequence length="175" mass="19571">MVRPTHEVEYEQMLLSRHEVMRHRAGRLERSAYVLLSRIRLQGPMSIGELSEAFGLDASTLNRQTAAAMRAGLLERIPDPEGGIARKFRITAEGARLLDEERAIIINGLDRVMADWSDEDIATFAAYLRRFNTDIERLSGRTWPRPANTKSGANTKNGADTKNGSSTGHETRLHA</sequence>
<dbReference type="GO" id="GO:0003700">
    <property type="term" value="F:DNA-binding transcription factor activity"/>
    <property type="evidence" value="ECO:0007669"/>
    <property type="project" value="InterPro"/>
</dbReference>
<dbReference type="EMBL" id="FZOR01000019">
    <property type="protein sequence ID" value="SNT20052.1"/>
    <property type="molecule type" value="Genomic_DNA"/>
</dbReference>
<feature type="region of interest" description="Disordered" evidence="1">
    <location>
        <begin position="140"/>
        <end position="175"/>
    </location>
</feature>
<dbReference type="AlphaFoldDB" id="A0A239KQP2"/>
<proteinExistence type="predicted"/>
<dbReference type="SMART" id="SM00347">
    <property type="entry name" value="HTH_MARR"/>
    <property type="match status" value="1"/>
</dbReference>
<dbReference type="Proteomes" id="UP000198318">
    <property type="component" value="Unassembled WGS sequence"/>
</dbReference>
<dbReference type="Pfam" id="PF01047">
    <property type="entry name" value="MarR"/>
    <property type="match status" value="1"/>
</dbReference>
<feature type="compositionally biased region" description="Polar residues" evidence="1">
    <location>
        <begin position="148"/>
        <end position="168"/>
    </location>
</feature>
<dbReference type="InterPro" id="IPR036390">
    <property type="entry name" value="WH_DNA-bd_sf"/>
</dbReference>
<accession>A0A239KQP2</accession>
<gene>
    <name evidence="3" type="ORF">SAMN05443665_101919</name>
</gene>
<dbReference type="PANTHER" id="PTHR39515:SF2">
    <property type="entry name" value="HTH-TYPE TRANSCRIPTIONAL REGULATOR RV0880"/>
    <property type="match status" value="1"/>
</dbReference>
<name>A0A239KQP2_9ACTN</name>
<dbReference type="SUPFAM" id="SSF46785">
    <property type="entry name" value="Winged helix' DNA-binding domain"/>
    <property type="match status" value="1"/>
</dbReference>
<dbReference type="GO" id="GO:0003677">
    <property type="term" value="F:DNA binding"/>
    <property type="evidence" value="ECO:0007669"/>
    <property type="project" value="UniProtKB-KW"/>
</dbReference>
<evidence type="ECO:0000313" key="4">
    <source>
        <dbReference type="Proteomes" id="UP000198318"/>
    </source>
</evidence>
<dbReference type="OrthoDB" id="3239785at2"/>
<dbReference type="PROSITE" id="PS50995">
    <property type="entry name" value="HTH_MARR_2"/>
    <property type="match status" value="1"/>
</dbReference>
<reference evidence="3 4" key="1">
    <citation type="submission" date="2017-06" db="EMBL/GenBank/DDBJ databases">
        <authorList>
            <person name="Kim H.J."/>
            <person name="Triplett B.A."/>
        </authorList>
    </citation>
    <scope>NUCLEOTIDE SEQUENCE [LARGE SCALE GENOMIC DNA]</scope>
    <source>
        <strain evidence="3 4">DSM 44715</strain>
    </source>
</reference>